<dbReference type="Proteomes" id="UP000230646">
    <property type="component" value="Unassembled WGS sequence"/>
</dbReference>
<dbReference type="GO" id="GO:0008757">
    <property type="term" value="F:S-adenosylmethionine-dependent methyltransferase activity"/>
    <property type="evidence" value="ECO:0007669"/>
    <property type="project" value="InterPro"/>
</dbReference>
<gene>
    <name evidence="2" type="ORF">COZ07_05450</name>
</gene>
<keyword evidence="2" id="KW-0808">Transferase</keyword>
<protein>
    <submittedName>
        <fullName evidence="2">SAM-dependent methyltransferase</fullName>
    </submittedName>
</protein>
<dbReference type="PANTHER" id="PTHR42912:SF80">
    <property type="entry name" value="METHYLTRANSFERASE DOMAIN-CONTAINING PROTEIN"/>
    <property type="match status" value="1"/>
</dbReference>
<comment type="caution">
    <text evidence="2">The sequence shown here is derived from an EMBL/GenBank/DDBJ whole genome shotgun (WGS) entry which is preliminary data.</text>
</comment>
<feature type="non-terminal residue" evidence="2">
    <location>
        <position position="1"/>
    </location>
</feature>
<dbReference type="EMBL" id="PFKO01000209">
    <property type="protein sequence ID" value="PIY32516.1"/>
    <property type="molecule type" value="Genomic_DNA"/>
</dbReference>
<feature type="domain" description="Methyltransferase type 11" evidence="1">
    <location>
        <begin position="6"/>
        <end position="90"/>
    </location>
</feature>
<evidence type="ECO:0000313" key="3">
    <source>
        <dbReference type="Proteomes" id="UP000230646"/>
    </source>
</evidence>
<dbReference type="Gene3D" id="3.40.50.150">
    <property type="entry name" value="Vaccinia Virus protein VP39"/>
    <property type="match status" value="1"/>
</dbReference>
<keyword evidence="2" id="KW-0489">Methyltransferase</keyword>
<proteinExistence type="predicted"/>
<reference evidence="2 3" key="1">
    <citation type="submission" date="2017-09" db="EMBL/GenBank/DDBJ databases">
        <title>Depth-based differentiation of microbial function through sediment-hosted aquifers and enrichment of novel symbionts in the deep terrestrial subsurface.</title>
        <authorList>
            <person name="Probst A.J."/>
            <person name="Ladd B."/>
            <person name="Jarett J.K."/>
            <person name="Geller-Mcgrath D.E."/>
            <person name="Sieber C.M."/>
            <person name="Emerson J.B."/>
            <person name="Anantharaman K."/>
            <person name="Thomas B.C."/>
            <person name="Malmstrom R."/>
            <person name="Stieglmeier M."/>
            <person name="Klingl A."/>
            <person name="Woyke T."/>
            <person name="Ryan C.M."/>
            <person name="Banfield J.F."/>
        </authorList>
    </citation>
    <scope>NUCLEOTIDE SEQUENCE [LARGE SCALE GENOMIC DNA]</scope>
    <source>
        <strain evidence="2">CG_4_10_14_3_um_filter_34_13</strain>
    </source>
</reference>
<accession>A0A2M7PQQ4</accession>
<dbReference type="SUPFAM" id="SSF53335">
    <property type="entry name" value="S-adenosyl-L-methionine-dependent methyltransferases"/>
    <property type="match status" value="1"/>
</dbReference>
<dbReference type="PANTHER" id="PTHR42912">
    <property type="entry name" value="METHYLTRANSFERASE"/>
    <property type="match status" value="1"/>
</dbReference>
<dbReference type="AlphaFoldDB" id="A0A2M7PQQ4"/>
<organism evidence="2 3">
    <name type="scientific">Candidatus Infernicultor aquiphilus</name>
    <dbReference type="NCBI Taxonomy" id="1805029"/>
    <lineage>
        <taxon>Bacteria</taxon>
        <taxon>Pseudomonadati</taxon>
        <taxon>Atribacterota</taxon>
        <taxon>Candidatus Phoenicimicrobiia</taxon>
        <taxon>Candidatus Pheonicimicrobiales</taxon>
        <taxon>Candidatus Phoenicimicrobiaceae</taxon>
        <taxon>Candidatus Infernicultor</taxon>
    </lineage>
</organism>
<dbReference type="RefSeq" id="WP_406607588.1">
    <property type="nucleotide sequence ID" value="NZ_PFKO01000209.1"/>
</dbReference>
<dbReference type="InterPro" id="IPR050508">
    <property type="entry name" value="Methyltransf_Superfamily"/>
</dbReference>
<dbReference type="Pfam" id="PF08241">
    <property type="entry name" value="Methyltransf_11"/>
    <property type="match status" value="1"/>
</dbReference>
<dbReference type="InterPro" id="IPR013216">
    <property type="entry name" value="Methyltransf_11"/>
</dbReference>
<evidence type="ECO:0000259" key="1">
    <source>
        <dbReference type="Pfam" id="PF08241"/>
    </source>
</evidence>
<name>A0A2M7PQQ4_9BACT</name>
<dbReference type="GO" id="GO:0032259">
    <property type="term" value="P:methylation"/>
    <property type="evidence" value="ECO:0007669"/>
    <property type="project" value="UniProtKB-KW"/>
</dbReference>
<sequence>SGKGIEIGVGSGRFAAPLGIKLGVEPSNKMRKIAKQRGIDAIDGFAEALPFDNLQFDFALMVTTICFLDDPETAFREVYRVLKVGGCLIIGFIDKDSPVGKLYQDHKEDSVFYKVATFYSVNKVILLLKKAGFKNFNFTQTVFHNLAEIKTVEPFKEGYGEGSFVVIKATK</sequence>
<dbReference type="CDD" id="cd02440">
    <property type="entry name" value="AdoMet_MTases"/>
    <property type="match status" value="1"/>
</dbReference>
<dbReference type="InterPro" id="IPR029063">
    <property type="entry name" value="SAM-dependent_MTases_sf"/>
</dbReference>
<evidence type="ECO:0000313" key="2">
    <source>
        <dbReference type="EMBL" id="PIY32516.1"/>
    </source>
</evidence>